<dbReference type="Proteomes" id="UP000677918">
    <property type="component" value="Unassembled WGS sequence"/>
</dbReference>
<dbReference type="AlphaFoldDB" id="A0A8J4M321"/>
<dbReference type="EMBL" id="BOVK01000031">
    <property type="protein sequence ID" value="GIQ69650.1"/>
    <property type="molecule type" value="Genomic_DNA"/>
</dbReference>
<evidence type="ECO:0000313" key="1">
    <source>
        <dbReference type="EMBL" id="GIQ69650.1"/>
    </source>
</evidence>
<dbReference type="Gene3D" id="3.10.20.30">
    <property type="match status" value="1"/>
</dbReference>
<dbReference type="InterPro" id="IPR012675">
    <property type="entry name" value="Beta-grasp_dom_sf"/>
</dbReference>
<evidence type="ECO:0008006" key="3">
    <source>
        <dbReference type="Google" id="ProtNLM"/>
    </source>
</evidence>
<protein>
    <recommendedName>
        <fullName evidence="3">MoaD/ThiS family protein</fullName>
    </recommendedName>
</protein>
<accession>A0A8J4M321</accession>
<name>A0A8J4M321_9BACL</name>
<comment type="caution">
    <text evidence="1">The sequence shown here is derived from an EMBL/GenBank/DDBJ whole genome shotgun (WGS) entry which is preliminary data.</text>
</comment>
<dbReference type="Pfam" id="PF02597">
    <property type="entry name" value="ThiS"/>
    <property type="match status" value="1"/>
</dbReference>
<dbReference type="CDD" id="cd17040">
    <property type="entry name" value="Ubl_MoaD_like"/>
    <property type="match status" value="1"/>
</dbReference>
<dbReference type="InterPro" id="IPR016155">
    <property type="entry name" value="Mopterin_synth/thiamin_S_b"/>
</dbReference>
<proteinExistence type="predicted"/>
<sequence>MKVMFSANGKLREALKGDVELYIEASSCSLHDAIRLVGEQLQPGQRDLLLDEDQHTVHQHILLAVNDEMVTEDEWLRDGDRISVLMPMAGG</sequence>
<gene>
    <name evidence="1" type="ORF">XYCOK13_24740</name>
</gene>
<reference evidence="1" key="1">
    <citation type="submission" date="2021-04" db="EMBL/GenBank/DDBJ databases">
        <title>Draft genome sequence of Xylanibacillus composti strain K13.</title>
        <authorList>
            <person name="Uke A."/>
            <person name="Chhe C."/>
            <person name="Baramee S."/>
            <person name="Kosugi A."/>
        </authorList>
    </citation>
    <scope>NUCLEOTIDE SEQUENCE</scope>
    <source>
        <strain evidence="1">K13</strain>
    </source>
</reference>
<evidence type="ECO:0000313" key="2">
    <source>
        <dbReference type="Proteomes" id="UP000677918"/>
    </source>
</evidence>
<dbReference type="SUPFAM" id="SSF54285">
    <property type="entry name" value="MoaD/ThiS"/>
    <property type="match status" value="1"/>
</dbReference>
<dbReference type="InterPro" id="IPR003749">
    <property type="entry name" value="ThiS/MoaD-like"/>
</dbReference>
<organism evidence="1 2">
    <name type="scientific">Xylanibacillus composti</name>
    <dbReference type="NCBI Taxonomy" id="1572762"/>
    <lineage>
        <taxon>Bacteria</taxon>
        <taxon>Bacillati</taxon>
        <taxon>Bacillota</taxon>
        <taxon>Bacilli</taxon>
        <taxon>Bacillales</taxon>
        <taxon>Paenibacillaceae</taxon>
        <taxon>Xylanibacillus</taxon>
    </lineage>
</organism>
<keyword evidence="2" id="KW-1185">Reference proteome</keyword>